<organism evidence="1 2">
    <name type="scientific">Sandarakinorhabdus cyanobacteriorum</name>
    <dbReference type="NCBI Taxonomy" id="1981098"/>
    <lineage>
        <taxon>Bacteria</taxon>
        <taxon>Pseudomonadati</taxon>
        <taxon>Pseudomonadota</taxon>
        <taxon>Alphaproteobacteria</taxon>
        <taxon>Sphingomonadales</taxon>
        <taxon>Sphingosinicellaceae</taxon>
        <taxon>Sandarakinorhabdus</taxon>
    </lineage>
</organism>
<dbReference type="InterPro" id="IPR025904">
    <property type="entry name" value="Tubulin-like"/>
</dbReference>
<name>A0A255YPK1_9SPHN</name>
<reference evidence="1 2" key="1">
    <citation type="submission" date="2017-07" db="EMBL/GenBank/DDBJ databases">
        <title>Sandarakinorhabdus cyanobacteriorum sp. nov., a novel bacterium isolated from cyanobacterial aggregates in a eutrophic lake.</title>
        <authorList>
            <person name="Cai H."/>
        </authorList>
    </citation>
    <scope>NUCLEOTIDE SEQUENCE [LARGE SCALE GENOMIC DNA]</scope>
    <source>
        <strain evidence="1 2">TH057</strain>
    </source>
</reference>
<evidence type="ECO:0000313" key="2">
    <source>
        <dbReference type="Proteomes" id="UP000216991"/>
    </source>
</evidence>
<dbReference type="Proteomes" id="UP000216991">
    <property type="component" value="Unassembled WGS sequence"/>
</dbReference>
<keyword evidence="2" id="KW-1185">Reference proteome</keyword>
<gene>
    <name evidence="1" type="ORF">CHU93_05175</name>
</gene>
<dbReference type="OrthoDB" id="174139at2"/>
<proteinExistence type="predicted"/>
<evidence type="ECO:0000313" key="1">
    <source>
        <dbReference type="EMBL" id="OYQ31128.1"/>
    </source>
</evidence>
<accession>A0A255YPK1</accession>
<dbReference type="InterPro" id="IPR036525">
    <property type="entry name" value="Tubulin/FtsZ_GTPase_sf"/>
</dbReference>
<dbReference type="Gene3D" id="3.40.50.1440">
    <property type="entry name" value="Tubulin/FtsZ, GTPase domain"/>
    <property type="match status" value="1"/>
</dbReference>
<dbReference type="Pfam" id="PF13809">
    <property type="entry name" value="Tubulin_2"/>
    <property type="match status" value="1"/>
</dbReference>
<dbReference type="AlphaFoldDB" id="A0A255YPK1"/>
<protein>
    <recommendedName>
        <fullName evidence="3">Tubulin-like protein</fullName>
    </recommendedName>
</protein>
<sequence>MNHLFIGLGGTGGKVLAALRRQIYQQYRSAEPAALAVDYLYIDTSATDTRIADITSQIAAGDRMWRTLGHSVQLSPGQIVHLEQADFSGMLSNLDDYPTIRKWIGEKSVWEDIWNSAPNGIEAGGQLRRFGRLLFAQNVRKVSDALKNRLVARQTQDGVATTDWTIHIFAGLAGGTGSGTFIDLVGQLRKLAAGRTAKIILYVVLPETQDTSWAKENYYANGYAALAELNAAVVKQQRLSDVAEERGTYDNNLPVDNCFIITNRNENGLIVNTEKLLPQIVAESVYQIVIASGDARAQGAQAGDAAGADQRAWRDMVTGENYFGQYEKDAEGAPDARANRFMAFGIKRIAIPHQEVREYSTMVFLRQYLLRALHDNWVDGIGFEAASRPFDAAHEVRNETRREAWGLTNEHLRLERKLLDNDAGWRSLRDEFTAALTGRTEALISEGGKNDGWAAALQSFARDFYERENGFRRSGVPEFYQVAERSIPDRARFIVRNRIAATLFDEWKSCRRPIRDVERLIDELIVDVNERIGASEKKIADLIRQQEQKDADAKKLFGDYVNSNAWNPLTDRKKMLRQLSLAYVDAYSLRAGQVAQAFMKKTLMQVLTELQALNAAVEATAARLEAASITAENRRTQRVQVGQSNIGSHQYKFYDPDHVRQVIARLQSDNGLQTQQTLAVASALANAMGTQASFVRFAETMSEGRILEVLEGVAEEKAEEALAAMESERDRILQSSIIQKLYEEYAGQNEALRRFVSERVREAGSFAAFSRNESLARGGAAIARCLVAFVPSDAGLPDHIKDFRLELLAAIRQASDNVAISETHDRGHEIVFLSLVNQFPLRFLSALEFLKEKHDRLVSGPGAVRKRLELYLEGDGTTLPSLYAPSADQLRQDAAPYWLIAECAGLLAQTENNTTGAKEVRLKTTDADGRIRVHLVGDRLENGTKGLTPANALMLKSVVSEHLATLVHIDQRNALKKQIIDRQNAVLEQAGFDPNHPSVVAMESVARKALELLGV</sequence>
<comment type="caution">
    <text evidence="1">The sequence shown here is derived from an EMBL/GenBank/DDBJ whole genome shotgun (WGS) entry which is preliminary data.</text>
</comment>
<dbReference type="SUPFAM" id="SSF52490">
    <property type="entry name" value="Tubulin nucleotide-binding domain-like"/>
    <property type="match status" value="1"/>
</dbReference>
<dbReference type="EMBL" id="NOXT01000091">
    <property type="protein sequence ID" value="OYQ31128.1"/>
    <property type="molecule type" value="Genomic_DNA"/>
</dbReference>
<evidence type="ECO:0008006" key="3">
    <source>
        <dbReference type="Google" id="ProtNLM"/>
    </source>
</evidence>